<evidence type="ECO:0000256" key="10">
    <source>
        <dbReference type="RuleBase" id="RU361207"/>
    </source>
</evidence>
<evidence type="ECO:0000256" key="3">
    <source>
        <dbReference type="ARBA" id="ARBA00012560"/>
    </source>
</evidence>
<evidence type="ECO:0000256" key="2">
    <source>
        <dbReference type="ARBA" id="ARBA00005684"/>
    </source>
</evidence>
<dbReference type="NCBIfam" id="NF011080">
    <property type="entry name" value="PRK14508.1-3"/>
    <property type="match status" value="1"/>
</dbReference>
<dbReference type="GO" id="GO:0004134">
    <property type="term" value="F:4-alpha-glucanotransferase activity"/>
    <property type="evidence" value="ECO:0007669"/>
    <property type="project" value="UniProtKB-EC"/>
</dbReference>
<evidence type="ECO:0000256" key="8">
    <source>
        <dbReference type="ARBA" id="ARBA00031423"/>
    </source>
</evidence>
<dbReference type="EC" id="2.4.1.25" evidence="3 10"/>
<keyword evidence="7 10" id="KW-0119">Carbohydrate metabolism</keyword>
<evidence type="ECO:0000256" key="7">
    <source>
        <dbReference type="ARBA" id="ARBA00023277"/>
    </source>
</evidence>
<dbReference type="AlphaFoldDB" id="A0A5N0T690"/>
<dbReference type="GO" id="GO:0005975">
    <property type="term" value="P:carbohydrate metabolic process"/>
    <property type="evidence" value="ECO:0007669"/>
    <property type="project" value="InterPro"/>
</dbReference>
<comment type="similarity">
    <text evidence="2 10">Belongs to the disproportionating enzyme family.</text>
</comment>
<dbReference type="Proteomes" id="UP000325372">
    <property type="component" value="Unassembled WGS sequence"/>
</dbReference>
<dbReference type="PANTHER" id="PTHR32438:SF5">
    <property type="entry name" value="4-ALPHA-GLUCANOTRANSFERASE DPE1, CHLOROPLASTIC_AMYLOPLASTIC"/>
    <property type="match status" value="1"/>
</dbReference>
<evidence type="ECO:0000256" key="6">
    <source>
        <dbReference type="ARBA" id="ARBA00022679"/>
    </source>
</evidence>
<keyword evidence="12" id="KW-1185">Reference proteome</keyword>
<dbReference type="EMBL" id="VYXP01000007">
    <property type="protein sequence ID" value="KAA9130580.1"/>
    <property type="molecule type" value="Genomic_DNA"/>
</dbReference>
<evidence type="ECO:0000256" key="4">
    <source>
        <dbReference type="ARBA" id="ARBA00020295"/>
    </source>
</evidence>
<proteinExistence type="inferred from homology"/>
<evidence type="ECO:0000313" key="12">
    <source>
        <dbReference type="Proteomes" id="UP000325372"/>
    </source>
</evidence>
<dbReference type="InterPro" id="IPR003385">
    <property type="entry name" value="Glyco_hydro_77"/>
</dbReference>
<dbReference type="SUPFAM" id="SSF51445">
    <property type="entry name" value="(Trans)glycosidases"/>
    <property type="match status" value="1"/>
</dbReference>
<accession>A0A5N0T690</accession>
<dbReference type="PANTHER" id="PTHR32438">
    <property type="entry name" value="4-ALPHA-GLUCANOTRANSFERASE DPE1, CHLOROPLASTIC/AMYLOPLASTIC"/>
    <property type="match status" value="1"/>
</dbReference>
<dbReference type="InterPro" id="IPR017853">
    <property type="entry name" value="GH"/>
</dbReference>
<protein>
    <recommendedName>
        <fullName evidence="4 10">4-alpha-glucanotransferase</fullName>
        <ecNumber evidence="3 10">2.4.1.25</ecNumber>
    </recommendedName>
    <alternativeName>
        <fullName evidence="8 10">Amylomaltase</fullName>
    </alternativeName>
    <alternativeName>
        <fullName evidence="9 10">Disproportionating enzyme</fullName>
    </alternativeName>
</protein>
<comment type="catalytic activity">
    <reaction evidence="1 10">
        <text>Transfers a segment of a (1-&gt;4)-alpha-D-glucan to a new position in an acceptor, which may be glucose or a (1-&gt;4)-alpha-D-glucan.</text>
        <dbReference type="EC" id="2.4.1.25"/>
    </reaction>
</comment>
<sequence length="509" mass="56439">MTRGRRVAGVGLHISSLPSAHGIGDIGDAARDVIPELASMGFAVWQVLPCGPTAYGDSPYQPLSAFAGNEMLVGMSPLVRGGLLEQAELDELEDLPVAHVEYGELIPRKRRLLDRAAGRFHDVADRRTRADYQAFLARSAAWLDDYALFRILKTMHDERPWVEWASCYARRDAAALAQLRDDHADALESVRITQYFFDRQWRVMRQRAARAGIALMGDLPIYIALDSADAWARPDLLRLDAEGRPTHVAGVPPDYFSADGQLWGNPLYDWARHAEDGFAWWIERMRHTMAMCDLVRIDHFRGFEAYWSVPGGDDTARNGQWEPGPGQALFDAINGALGEVPIVAEDLGVITPEVDALRQYFGMPGMKVLQFELANPGFDPATLAEDCACYTGTHDNDTTRGWFDGTGADTRSDAEREATRENALRLTEGQPEKICDDVFRLALHSGCRLAVAPMQDLLGLGSDARMNVPGRTGGNWRWRLSPGALTGDRRLAVRAMIRTAGRELPDSLH</sequence>
<comment type="caution">
    <text evidence="11">The sequence shown here is derived from an EMBL/GenBank/DDBJ whole genome shotgun (WGS) entry which is preliminary data.</text>
</comment>
<gene>
    <name evidence="11" type="primary">malQ</name>
    <name evidence="11" type="ORF">F3N42_12235</name>
</gene>
<reference evidence="11 12" key="1">
    <citation type="submission" date="2019-09" db="EMBL/GenBank/DDBJ databases">
        <title>Wenzhouxiangella sp. Genome sequencing and assembly.</title>
        <authorList>
            <person name="Zhang R."/>
        </authorList>
    </citation>
    <scope>NUCLEOTIDE SEQUENCE [LARGE SCALE GENOMIC DNA]</scope>
    <source>
        <strain evidence="11 12">W260</strain>
    </source>
</reference>
<evidence type="ECO:0000256" key="9">
    <source>
        <dbReference type="ARBA" id="ARBA00031501"/>
    </source>
</evidence>
<keyword evidence="6 10" id="KW-0808">Transferase</keyword>
<keyword evidence="5 10" id="KW-0328">Glycosyltransferase</keyword>
<dbReference type="NCBIfam" id="TIGR00217">
    <property type="entry name" value="malQ"/>
    <property type="match status" value="1"/>
</dbReference>
<evidence type="ECO:0000313" key="11">
    <source>
        <dbReference type="EMBL" id="KAA9130580.1"/>
    </source>
</evidence>
<name>A0A5N0T690_9GAMM</name>
<evidence type="ECO:0000256" key="1">
    <source>
        <dbReference type="ARBA" id="ARBA00000439"/>
    </source>
</evidence>
<dbReference type="Pfam" id="PF02446">
    <property type="entry name" value="Glyco_hydro_77"/>
    <property type="match status" value="1"/>
</dbReference>
<dbReference type="Gene3D" id="3.20.20.80">
    <property type="entry name" value="Glycosidases"/>
    <property type="match status" value="1"/>
</dbReference>
<evidence type="ECO:0000256" key="5">
    <source>
        <dbReference type="ARBA" id="ARBA00022676"/>
    </source>
</evidence>
<organism evidence="11 12">
    <name type="scientific">Marinihelvus fidelis</name>
    <dbReference type="NCBI Taxonomy" id="2613842"/>
    <lineage>
        <taxon>Bacteria</taxon>
        <taxon>Pseudomonadati</taxon>
        <taxon>Pseudomonadota</taxon>
        <taxon>Gammaproteobacteria</taxon>
        <taxon>Chromatiales</taxon>
        <taxon>Wenzhouxiangellaceae</taxon>
        <taxon>Marinihelvus</taxon>
    </lineage>
</organism>